<accession>A0A1A8YIB3</accession>
<evidence type="ECO:0000313" key="4">
    <source>
        <dbReference type="Proteomes" id="UP000078555"/>
    </source>
</evidence>
<gene>
    <name evidence="1" type="ORF">POVWA1_006370</name>
    <name evidence="2" type="ORF">POVWA2_006600</name>
</gene>
<evidence type="ECO:0000313" key="3">
    <source>
        <dbReference type="Proteomes" id="UP000078550"/>
    </source>
</evidence>
<reference evidence="1" key="1">
    <citation type="submission" date="2016-05" db="EMBL/GenBank/DDBJ databases">
        <authorList>
            <person name="Lavstsen T."/>
            <person name="Jespersen J.S."/>
        </authorList>
    </citation>
    <scope>NUCLEOTIDE SEQUENCE [LARGE SCALE GENOMIC DNA]</scope>
</reference>
<dbReference type="AlphaFoldDB" id="A0A1A8YIB3"/>
<proteinExistence type="predicted"/>
<dbReference type="Proteomes" id="UP000078550">
    <property type="component" value="Unassembled WGS sequence"/>
</dbReference>
<sequence length="73" mass="8021">MQTCRLFGSSYLWPWAPCHGAILGLPFNLKRATFAKGHRGLARKMETGKGNKIFKKEGSLGGNICLQKSGQIN</sequence>
<dbReference type="Proteomes" id="UP000078555">
    <property type="component" value="Unassembled WGS sequence"/>
</dbReference>
<dbReference type="EMBL" id="FLRE01000025">
    <property type="protein sequence ID" value="SBT31885.1"/>
    <property type="molecule type" value="Genomic_DNA"/>
</dbReference>
<protein>
    <submittedName>
        <fullName evidence="1">Uncharacterized protein</fullName>
    </submittedName>
</protein>
<dbReference type="EMBL" id="FLRD01000014">
    <property type="protein sequence ID" value="SBT31284.1"/>
    <property type="molecule type" value="Genomic_DNA"/>
</dbReference>
<name>A0A1A8YIB3_PLAOA</name>
<evidence type="ECO:0000313" key="2">
    <source>
        <dbReference type="EMBL" id="SBT31885.1"/>
    </source>
</evidence>
<organism evidence="1 4">
    <name type="scientific">Plasmodium ovale wallikeri</name>
    <dbReference type="NCBI Taxonomy" id="864142"/>
    <lineage>
        <taxon>Eukaryota</taxon>
        <taxon>Sar</taxon>
        <taxon>Alveolata</taxon>
        <taxon>Apicomplexa</taxon>
        <taxon>Aconoidasida</taxon>
        <taxon>Haemosporida</taxon>
        <taxon>Plasmodiidae</taxon>
        <taxon>Plasmodium</taxon>
        <taxon>Plasmodium (Plasmodium)</taxon>
    </lineage>
</organism>
<reference evidence="3 4" key="2">
    <citation type="submission" date="2016-05" db="EMBL/GenBank/DDBJ databases">
        <authorList>
            <person name="Naeem Raeece"/>
        </authorList>
    </citation>
    <scope>NUCLEOTIDE SEQUENCE [LARGE SCALE GENOMIC DNA]</scope>
</reference>
<evidence type="ECO:0000313" key="1">
    <source>
        <dbReference type="EMBL" id="SBT31284.1"/>
    </source>
</evidence>
<keyword evidence="4" id="KW-1185">Reference proteome</keyword>